<evidence type="ECO:0000313" key="4">
    <source>
        <dbReference type="Proteomes" id="UP001596109"/>
    </source>
</evidence>
<sequence>MVTKLVVGIIGPKDLVRQVADQTNLQKLKNIEFKPFIIQQVEETSKLDTTQLHNCDLLFFTGQMAYKVYLENRPASFQNENVIPIILRFDGSALYKTLYELAMENAGALPSFTPFTIDVLSQSEVHESLKEVHIFEENIITVEGHSTFSTTEWADVHEGFYNEGKSKYAITCITSVAEELKKRNVPVKRVMPTHASVNAALELLYANSQILLNSHLQTVAMMIKWHESDRRPQTRYDFYRQKLKFEQNILNFCEDLKLSLTFANDNQANIYTNKLEFKKYTNGFRSFPLIHKLEEELGNRISIGIGIGVDNSKAEYFAEKAMKFAELKKSSCAYITFPNGDIHGPLQHVDSSPLTFTTSLEDDRLKAISTKANLSAVTISRLVSLLQQNNNDQLTVHQLAEAFNVSLRTASRLLKQLEVAGFAKVNGEEQPPGRGRPRKIYQINLSIELME</sequence>
<dbReference type="RefSeq" id="WP_381436954.1">
    <property type="nucleotide sequence ID" value="NZ_JBHSNO010000008.1"/>
</dbReference>
<feature type="domain" description="Helix-turn-helix type 11" evidence="2">
    <location>
        <begin position="381"/>
        <end position="428"/>
    </location>
</feature>
<dbReference type="EMBL" id="JBHSNO010000008">
    <property type="protein sequence ID" value="MFC5590459.1"/>
    <property type="molecule type" value="Genomic_DNA"/>
</dbReference>
<protein>
    <submittedName>
        <fullName evidence="3">HTH domain-containing protein</fullName>
    </submittedName>
</protein>
<gene>
    <name evidence="3" type="ORF">ACFPRA_16255</name>
</gene>
<name>A0ABW0TPX3_9BACL</name>
<accession>A0ABW0TPX3</accession>
<evidence type="ECO:0000259" key="2">
    <source>
        <dbReference type="Pfam" id="PF08279"/>
    </source>
</evidence>
<dbReference type="CDD" id="cd00090">
    <property type="entry name" value="HTH_ARSR"/>
    <property type="match status" value="1"/>
</dbReference>
<dbReference type="Gene3D" id="3.30.70.270">
    <property type="match status" value="1"/>
</dbReference>
<dbReference type="SUPFAM" id="SSF46785">
    <property type="entry name" value="Winged helix' DNA-binding domain"/>
    <property type="match status" value="1"/>
</dbReference>
<evidence type="ECO:0000313" key="3">
    <source>
        <dbReference type="EMBL" id="MFC5590459.1"/>
    </source>
</evidence>
<reference evidence="4" key="1">
    <citation type="journal article" date="2019" name="Int. J. Syst. Evol. Microbiol.">
        <title>The Global Catalogue of Microorganisms (GCM) 10K type strain sequencing project: providing services to taxonomists for standard genome sequencing and annotation.</title>
        <authorList>
            <consortium name="The Broad Institute Genomics Platform"/>
            <consortium name="The Broad Institute Genome Sequencing Center for Infectious Disease"/>
            <person name="Wu L."/>
            <person name="Ma J."/>
        </authorList>
    </citation>
    <scope>NUCLEOTIDE SEQUENCE [LARGE SCALE GENOMIC DNA]</scope>
    <source>
        <strain evidence="4">CGMCC 4.1434</strain>
    </source>
</reference>
<dbReference type="InterPro" id="IPR011991">
    <property type="entry name" value="ArsR-like_HTH"/>
</dbReference>
<dbReference type="InterPro" id="IPR036388">
    <property type="entry name" value="WH-like_DNA-bd_sf"/>
</dbReference>
<dbReference type="Proteomes" id="UP001596109">
    <property type="component" value="Unassembled WGS sequence"/>
</dbReference>
<evidence type="ECO:0000256" key="1">
    <source>
        <dbReference type="ARBA" id="ARBA00023125"/>
    </source>
</evidence>
<dbReference type="Gene3D" id="1.10.10.10">
    <property type="entry name" value="Winged helix-like DNA-binding domain superfamily/Winged helix DNA-binding domain"/>
    <property type="match status" value="1"/>
</dbReference>
<dbReference type="InterPro" id="IPR013196">
    <property type="entry name" value="HTH_11"/>
</dbReference>
<keyword evidence="1" id="KW-0238">DNA-binding</keyword>
<dbReference type="InterPro" id="IPR043128">
    <property type="entry name" value="Rev_trsase/Diguanyl_cyclase"/>
</dbReference>
<dbReference type="InterPro" id="IPR036390">
    <property type="entry name" value="WH_DNA-bd_sf"/>
</dbReference>
<organism evidence="3 4">
    <name type="scientific">Sporosarcina soli</name>
    <dbReference type="NCBI Taxonomy" id="334736"/>
    <lineage>
        <taxon>Bacteria</taxon>
        <taxon>Bacillati</taxon>
        <taxon>Bacillota</taxon>
        <taxon>Bacilli</taxon>
        <taxon>Bacillales</taxon>
        <taxon>Caryophanaceae</taxon>
        <taxon>Sporosarcina</taxon>
    </lineage>
</organism>
<keyword evidence="4" id="KW-1185">Reference proteome</keyword>
<dbReference type="Pfam" id="PF08279">
    <property type="entry name" value="HTH_11"/>
    <property type="match status" value="1"/>
</dbReference>
<comment type="caution">
    <text evidence="3">The sequence shown here is derived from an EMBL/GenBank/DDBJ whole genome shotgun (WGS) entry which is preliminary data.</text>
</comment>
<proteinExistence type="predicted"/>